<gene>
    <name evidence="2" type="ORF">GCM10025868_24970</name>
</gene>
<dbReference type="EMBL" id="BSUZ01000001">
    <property type="protein sequence ID" value="GMA87247.1"/>
    <property type="molecule type" value="Genomic_DNA"/>
</dbReference>
<organism evidence="2 3">
    <name type="scientific">Angustibacter aerolatus</name>
    <dbReference type="NCBI Taxonomy" id="1162965"/>
    <lineage>
        <taxon>Bacteria</taxon>
        <taxon>Bacillati</taxon>
        <taxon>Actinomycetota</taxon>
        <taxon>Actinomycetes</taxon>
        <taxon>Kineosporiales</taxon>
        <taxon>Kineosporiaceae</taxon>
    </lineage>
</organism>
<proteinExistence type="predicted"/>
<comment type="caution">
    <text evidence="2">The sequence shown here is derived from an EMBL/GenBank/DDBJ whole genome shotgun (WGS) entry which is preliminary data.</text>
</comment>
<evidence type="ECO:0000256" key="1">
    <source>
        <dbReference type="SAM" id="MobiDB-lite"/>
    </source>
</evidence>
<dbReference type="Proteomes" id="UP001157017">
    <property type="component" value="Unassembled WGS sequence"/>
</dbReference>
<keyword evidence="3" id="KW-1185">Reference proteome</keyword>
<protein>
    <submittedName>
        <fullName evidence="2">Uncharacterized protein</fullName>
    </submittedName>
</protein>
<name>A0ABQ6JHM9_9ACTN</name>
<reference evidence="3" key="1">
    <citation type="journal article" date="2019" name="Int. J. Syst. Evol. Microbiol.">
        <title>The Global Catalogue of Microorganisms (GCM) 10K type strain sequencing project: providing services to taxonomists for standard genome sequencing and annotation.</title>
        <authorList>
            <consortium name="The Broad Institute Genomics Platform"/>
            <consortium name="The Broad Institute Genome Sequencing Center for Infectious Disease"/>
            <person name="Wu L."/>
            <person name="Ma J."/>
        </authorList>
    </citation>
    <scope>NUCLEOTIDE SEQUENCE [LARGE SCALE GENOMIC DNA]</scope>
    <source>
        <strain evidence="3">NBRC 108730</strain>
    </source>
</reference>
<sequence>MRCGGRRPTWWRSSRSLPPPSLADERERVRRRVRLAALALAEATAGVVTDDGGFEVDRYTL</sequence>
<evidence type="ECO:0000313" key="3">
    <source>
        <dbReference type="Proteomes" id="UP001157017"/>
    </source>
</evidence>
<evidence type="ECO:0000313" key="2">
    <source>
        <dbReference type="EMBL" id="GMA87247.1"/>
    </source>
</evidence>
<accession>A0ABQ6JHM9</accession>
<feature type="compositionally biased region" description="Low complexity" evidence="1">
    <location>
        <begin position="1"/>
        <end position="16"/>
    </location>
</feature>
<feature type="region of interest" description="Disordered" evidence="1">
    <location>
        <begin position="1"/>
        <end position="24"/>
    </location>
</feature>